<sequence length="157" mass="17761">MASFFELTCTSMDGETVSMEKYRGYVCLVVNVASKCGLTQVNYTQLAALDKKYRDHGLRILAFPSHQFAEQEFATHGEIQQFVSTFGVTFPLFAKADVTGPNAQPIFEYLGTRLGAPKWNFTKYLITRDGQPFKKYNPKIPPFDFESDIVSLLHSKL</sequence>
<dbReference type="InterPro" id="IPR029759">
    <property type="entry name" value="GPX_AS"/>
</dbReference>
<evidence type="ECO:0000256" key="1">
    <source>
        <dbReference type="ARBA" id="ARBA00006926"/>
    </source>
</evidence>
<dbReference type="GO" id="GO:0006979">
    <property type="term" value="P:response to oxidative stress"/>
    <property type="evidence" value="ECO:0007669"/>
    <property type="project" value="InterPro"/>
</dbReference>
<dbReference type="Gene3D" id="3.40.30.10">
    <property type="entry name" value="Glutaredoxin"/>
    <property type="match status" value="1"/>
</dbReference>
<keyword evidence="7" id="KW-1185">Reference proteome</keyword>
<evidence type="ECO:0000256" key="3">
    <source>
        <dbReference type="ARBA" id="ARBA00023002"/>
    </source>
</evidence>
<dbReference type="AlphaFoldDB" id="A0A6G0XRM9"/>
<dbReference type="PANTHER" id="PTHR11592:SF78">
    <property type="entry name" value="GLUTATHIONE PEROXIDASE"/>
    <property type="match status" value="1"/>
</dbReference>
<protein>
    <recommendedName>
        <fullName evidence="5">Glutathione peroxidase</fullName>
    </recommendedName>
</protein>
<dbReference type="PIRSF" id="PIRSF000303">
    <property type="entry name" value="Glutathion_perox"/>
    <property type="match status" value="1"/>
</dbReference>
<dbReference type="PRINTS" id="PR01011">
    <property type="entry name" value="GLUTPROXDASE"/>
</dbReference>
<comment type="similarity">
    <text evidence="1 5">Belongs to the glutathione peroxidase family.</text>
</comment>
<organism evidence="6 7">
    <name type="scientific">Aphanomyces euteiches</name>
    <dbReference type="NCBI Taxonomy" id="100861"/>
    <lineage>
        <taxon>Eukaryota</taxon>
        <taxon>Sar</taxon>
        <taxon>Stramenopiles</taxon>
        <taxon>Oomycota</taxon>
        <taxon>Saprolegniomycetes</taxon>
        <taxon>Saprolegniales</taxon>
        <taxon>Verrucalvaceae</taxon>
        <taxon>Aphanomyces</taxon>
    </lineage>
</organism>
<evidence type="ECO:0000256" key="5">
    <source>
        <dbReference type="RuleBase" id="RU000499"/>
    </source>
</evidence>
<dbReference type="SUPFAM" id="SSF52833">
    <property type="entry name" value="Thioredoxin-like"/>
    <property type="match status" value="1"/>
</dbReference>
<dbReference type="VEuPathDB" id="FungiDB:AeMF1_004349"/>
<dbReference type="PROSITE" id="PS00460">
    <property type="entry name" value="GLUTATHIONE_PEROXID_1"/>
    <property type="match status" value="1"/>
</dbReference>
<dbReference type="InterPro" id="IPR000889">
    <property type="entry name" value="Glutathione_peroxidase"/>
</dbReference>
<dbReference type="CDD" id="cd00340">
    <property type="entry name" value="GSH_Peroxidase"/>
    <property type="match status" value="1"/>
</dbReference>
<gene>
    <name evidence="6" type="ORF">Ae201684_002061</name>
</gene>
<accession>A0A6G0XRM9</accession>
<evidence type="ECO:0000313" key="6">
    <source>
        <dbReference type="EMBL" id="KAF0743000.1"/>
    </source>
</evidence>
<keyword evidence="2 5" id="KW-0575">Peroxidase</keyword>
<reference evidence="6 7" key="1">
    <citation type="submission" date="2019-07" db="EMBL/GenBank/DDBJ databases">
        <title>Genomics analysis of Aphanomyces spp. identifies a new class of oomycete effector associated with host adaptation.</title>
        <authorList>
            <person name="Gaulin E."/>
        </authorList>
    </citation>
    <scope>NUCLEOTIDE SEQUENCE [LARGE SCALE GENOMIC DNA]</scope>
    <source>
        <strain evidence="6 7">ATCC 201684</strain>
    </source>
</reference>
<keyword evidence="3 5" id="KW-0560">Oxidoreductase</keyword>
<dbReference type="PROSITE" id="PS51355">
    <property type="entry name" value="GLUTATHIONE_PEROXID_3"/>
    <property type="match status" value="1"/>
</dbReference>
<evidence type="ECO:0000256" key="2">
    <source>
        <dbReference type="ARBA" id="ARBA00022559"/>
    </source>
</evidence>
<evidence type="ECO:0000256" key="4">
    <source>
        <dbReference type="PIRSR" id="PIRSR000303-1"/>
    </source>
</evidence>
<comment type="caution">
    <text evidence="6">The sequence shown here is derived from an EMBL/GenBank/DDBJ whole genome shotgun (WGS) entry which is preliminary data.</text>
</comment>
<dbReference type="PANTHER" id="PTHR11592">
    <property type="entry name" value="GLUTATHIONE PEROXIDASE"/>
    <property type="match status" value="1"/>
</dbReference>
<dbReference type="EMBL" id="VJMJ01000022">
    <property type="protein sequence ID" value="KAF0743000.1"/>
    <property type="molecule type" value="Genomic_DNA"/>
</dbReference>
<dbReference type="Proteomes" id="UP000481153">
    <property type="component" value="Unassembled WGS sequence"/>
</dbReference>
<dbReference type="InterPro" id="IPR036249">
    <property type="entry name" value="Thioredoxin-like_sf"/>
</dbReference>
<name>A0A6G0XRM9_9STRA</name>
<evidence type="ECO:0000313" key="7">
    <source>
        <dbReference type="Proteomes" id="UP000481153"/>
    </source>
</evidence>
<dbReference type="Pfam" id="PF00255">
    <property type="entry name" value="GSHPx"/>
    <property type="match status" value="1"/>
</dbReference>
<feature type="active site" evidence="4">
    <location>
        <position position="36"/>
    </location>
</feature>
<dbReference type="GO" id="GO:0004601">
    <property type="term" value="F:peroxidase activity"/>
    <property type="evidence" value="ECO:0007669"/>
    <property type="project" value="UniProtKB-KW"/>
</dbReference>
<proteinExistence type="inferred from homology"/>